<proteinExistence type="predicted"/>
<sequence>MEKKRYALFVLLLFLVTGNGWGREVCDTLTRVGLGLKGEIGFGNAYVQFSGKVFHSSATYNGFAAPGGASRSIQLSKTKQAGIFTAASGGKLKSVSITTIPTSISKVSINVYASNTPYSSLSDELYDPKGKKCGKLLGTASFSSDHLTSTISANGDYTYLGIRPADDSNANYLEKIVVVWEVDDPLELAVSTAGYATLYNGQSALQVPAGATAYTFKVSHGELVVSKTYSAGTVLPAGEAVVVKANPGKYFFETAETVEEKDADNVLFGTDQDEVLPADAGARYYMLSLNSDKTSESVGFYWGADDGGAFTNTAHHAYLKLGKAQTAKAAYVLNHVVTSLAGPMVNAGGMESSSTATFNAKAFRYNLHGVRVGSSYRGIVVQNGRKFIAR</sequence>
<dbReference type="RefSeq" id="WP_027953203.1">
    <property type="nucleotide sequence ID" value="NZ_JBHLZF010000002.1"/>
</dbReference>
<evidence type="ECO:0000313" key="2">
    <source>
        <dbReference type="Proteomes" id="UP001589688"/>
    </source>
</evidence>
<evidence type="ECO:0000313" key="1">
    <source>
        <dbReference type="EMBL" id="MFB9897479.1"/>
    </source>
</evidence>
<protein>
    <submittedName>
        <fullName evidence="1">Uncharacterized protein</fullName>
    </submittedName>
</protein>
<comment type="caution">
    <text evidence="1">The sequence shown here is derived from an EMBL/GenBank/DDBJ whole genome shotgun (WGS) entry which is preliminary data.</text>
</comment>
<accession>A0ABV5ZJE4</accession>
<keyword evidence="2" id="KW-1185">Reference proteome</keyword>
<organism evidence="1 2">
    <name type="scientific">Hallella seregens ATCC 51272</name>
    <dbReference type="NCBI Taxonomy" id="1336250"/>
    <lineage>
        <taxon>Bacteria</taxon>
        <taxon>Pseudomonadati</taxon>
        <taxon>Bacteroidota</taxon>
        <taxon>Bacteroidia</taxon>
        <taxon>Bacteroidales</taxon>
        <taxon>Prevotellaceae</taxon>
        <taxon>Hallella</taxon>
    </lineage>
</organism>
<name>A0ABV5ZJE4_9BACT</name>
<dbReference type="Proteomes" id="UP001589688">
    <property type="component" value="Unassembled WGS sequence"/>
</dbReference>
<reference evidence="1 2" key="1">
    <citation type="submission" date="2024-09" db="EMBL/GenBank/DDBJ databases">
        <authorList>
            <person name="Sun Q."/>
            <person name="Mori K."/>
        </authorList>
    </citation>
    <scope>NUCLEOTIDE SEQUENCE [LARGE SCALE GENOMIC DNA]</scope>
    <source>
        <strain evidence="1 2">ATCC 51272</strain>
    </source>
</reference>
<gene>
    <name evidence="1" type="ORF">ACFFK8_06655</name>
</gene>
<dbReference type="EMBL" id="JBHLZF010000002">
    <property type="protein sequence ID" value="MFB9897479.1"/>
    <property type="molecule type" value="Genomic_DNA"/>
</dbReference>